<protein>
    <recommendedName>
        <fullName evidence="3">MADF domain-containing protein</fullName>
    </recommendedName>
</protein>
<organism evidence="1 2">
    <name type="scientific">Sinanodonta woodiana</name>
    <name type="common">Chinese pond mussel</name>
    <name type="synonym">Anodonta woodiana</name>
    <dbReference type="NCBI Taxonomy" id="1069815"/>
    <lineage>
        <taxon>Eukaryota</taxon>
        <taxon>Metazoa</taxon>
        <taxon>Spiralia</taxon>
        <taxon>Lophotrochozoa</taxon>
        <taxon>Mollusca</taxon>
        <taxon>Bivalvia</taxon>
        <taxon>Autobranchia</taxon>
        <taxon>Heteroconchia</taxon>
        <taxon>Palaeoheterodonta</taxon>
        <taxon>Unionida</taxon>
        <taxon>Unionoidea</taxon>
        <taxon>Unionidae</taxon>
        <taxon>Unioninae</taxon>
        <taxon>Sinanodonta</taxon>
    </lineage>
</organism>
<accession>A0ABD3UY16</accession>
<dbReference type="Gene3D" id="1.20.58.60">
    <property type="match status" value="1"/>
</dbReference>
<reference evidence="1 2" key="1">
    <citation type="submission" date="2024-11" db="EMBL/GenBank/DDBJ databases">
        <title>Chromosome-level genome assembly of the freshwater bivalve Anodonta woodiana.</title>
        <authorList>
            <person name="Chen X."/>
        </authorList>
    </citation>
    <scope>NUCLEOTIDE SEQUENCE [LARGE SCALE GENOMIC DNA]</scope>
    <source>
        <strain evidence="1">MN2024</strain>
        <tissue evidence="1">Gills</tissue>
    </source>
</reference>
<dbReference type="EMBL" id="JBJQND010000014">
    <property type="protein sequence ID" value="KAL3854346.1"/>
    <property type="molecule type" value="Genomic_DNA"/>
</dbReference>
<gene>
    <name evidence="1" type="ORF">ACJMK2_013619</name>
</gene>
<dbReference type="Proteomes" id="UP001634394">
    <property type="component" value="Unassembled WGS sequence"/>
</dbReference>
<evidence type="ECO:0000313" key="2">
    <source>
        <dbReference type="Proteomes" id="UP001634394"/>
    </source>
</evidence>
<comment type="caution">
    <text evidence="1">The sequence shown here is derived from an EMBL/GenBank/DDBJ whole genome shotgun (WGS) entry which is preliminary data.</text>
</comment>
<proteinExistence type="predicted"/>
<feature type="non-terminal residue" evidence="1">
    <location>
        <position position="57"/>
    </location>
</feature>
<keyword evidence="2" id="KW-1185">Reference proteome</keyword>
<dbReference type="AlphaFoldDB" id="A0ABD3UY16"/>
<name>A0ABD3UY16_SINWO</name>
<evidence type="ECO:0000313" key="1">
    <source>
        <dbReference type="EMBL" id="KAL3854346.1"/>
    </source>
</evidence>
<dbReference type="SUPFAM" id="SSF46966">
    <property type="entry name" value="Spectrin repeat"/>
    <property type="match status" value="1"/>
</dbReference>
<evidence type="ECO:0008006" key="3">
    <source>
        <dbReference type="Google" id="ProtNLM"/>
    </source>
</evidence>
<sequence>MFQHQLAGKHPAFYSATRLGRNLKDRCTKSDPERDILQQMLDDLKNKWNSVRSVVSK</sequence>